<gene>
    <name evidence="1" type="ORF">GOBAR_AA28896</name>
</gene>
<accession>A0A2P5WL68</accession>
<dbReference type="AlphaFoldDB" id="A0A2P5WL68"/>
<name>A0A2P5WL68_GOSBA</name>
<proteinExistence type="predicted"/>
<evidence type="ECO:0000313" key="1">
    <source>
        <dbReference type="EMBL" id="PPR91791.1"/>
    </source>
</evidence>
<dbReference type="EMBL" id="KZ667220">
    <property type="protein sequence ID" value="PPR91791.1"/>
    <property type="molecule type" value="Genomic_DNA"/>
</dbReference>
<evidence type="ECO:0000313" key="2">
    <source>
        <dbReference type="Proteomes" id="UP000239757"/>
    </source>
</evidence>
<sequence length="98" mass="10604">MEPKDSGAAVQYPKKQVGLLVSPSELVKGGQLPSQEINLDNTAAHIKPGLEYPEEIAVQLTEGILGLGKHSAVTFKEISNFFDRNKNRHPEPIGISSP</sequence>
<organism evidence="1 2">
    <name type="scientific">Gossypium barbadense</name>
    <name type="common">Sea Island cotton</name>
    <name type="synonym">Hibiscus barbadensis</name>
    <dbReference type="NCBI Taxonomy" id="3634"/>
    <lineage>
        <taxon>Eukaryota</taxon>
        <taxon>Viridiplantae</taxon>
        <taxon>Streptophyta</taxon>
        <taxon>Embryophyta</taxon>
        <taxon>Tracheophyta</taxon>
        <taxon>Spermatophyta</taxon>
        <taxon>Magnoliopsida</taxon>
        <taxon>eudicotyledons</taxon>
        <taxon>Gunneridae</taxon>
        <taxon>Pentapetalae</taxon>
        <taxon>rosids</taxon>
        <taxon>malvids</taxon>
        <taxon>Malvales</taxon>
        <taxon>Malvaceae</taxon>
        <taxon>Malvoideae</taxon>
        <taxon>Gossypium</taxon>
    </lineage>
</organism>
<reference evidence="1 2" key="1">
    <citation type="submission" date="2015-01" db="EMBL/GenBank/DDBJ databases">
        <title>Genome of allotetraploid Gossypium barbadense reveals genomic plasticity and fiber elongation in cotton evolution.</title>
        <authorList>
            <person name="Chen X."/>
            <person name="Liu X."/>
            <person name="Zhao B."/>
            <person name="Zheng H."/>
            <person name="Hu Y."/>
            <person name="Lu G."/>
            <person name="Yang C."/>
            <person name="Chen J."/>
            <person name="Shan C."/>
            <person name="Zhang L."/>
            <person name="Zhou Y."/>
            <person name="Wang L."/>
            <person name="Guo W."/>
            <person name="Bai Y."/>
            <person name="Ruan J."/>
            <person name="Shangguan X."/>
            <person name="Mao Y."/>
            <person name="Jiang J."/>
            <person name="Zhu Y."/>
            <person name="Lei J."/>
            <person name="Kang H."/>
            <person name="Chen S."/>
            <person name="He X."/>
            <person name="Wang R."/>
            <person name="Wang Y."/>
            <person name="Chen J."/>
            <person name="Wang L."/>
            <person name="Yu S."/>
            <person name="Wang B."/>
            <person name="Wei J."/>
            <person name="Song S."/>
            <person name="Lu X."/>
            <person name="Gao Z."/>
            <person name="Gu W."/>
            <person name="Deng X."/>
            <person name="Ma D."/>
            <person name="Wang S."/>
            <person name="Liang W."/>
            <person name="Fang L."/>
            <person name="Cai C."/>
            <person name="Zhu X."/>
            <person name="Zhou B."/>
            <person name="Zhang Y."/>
            <person name="Chen Z."/>
            <person name="Xu S."/>
            <person name="Zhu R."/>
            <person name="Wang S."/>
            <person name="Zhang T."/>
            <person name="Zhao G."/>
        </authorList>
    </citation>
    <scope>NUCLEOTIDE SEQUENCE [LARGE SCALE GENOMIC DNA]</scope>
    <source>
        <strain evidence="2">cv. Xinhai21</strain>
        <tissue evidence="1">Leaf</tissue>
    </source>
</reference>
<dbReference type="Proteomes" id="UP000239757">
    <property type="component" value="Unassembled WGS sequence"/>
</dbReference>
<protein>
    <submittedName>
        <fullName evidence="1">Uncharacterized protein</fullName>
    </submittedName>
</protein>